<comment type="caution">
    <text evidence="2">The sequence shown here is derived from an EMBL/GenBank/DDBJ whole genome shotgun (WGS) entry which is preliminary data.</text>
</comment>
<proteinExistence type="predicted"/>
<reference evidence="2" key="1">
    <citation type="submission" date="2022-06" db="EMBL/GenBank/DDBJ databases">
        <title>Antifungal cultures and metabolites of lactic acid bacteria for use in dairy fermentations.</title>
        <authorList>
            <person name="Zhao Z."/>
            <person name="Gaenzle M."/>
        </authorList>
    </citation>
    <scope>NUCLEOTIDE SEQUENCE</scope>
    <source>
        <strain evidence="2">FUA3126</strain>
    </source>
</reference>
<sequence>MSFTTPITKQEQQVFHDYQIPVHDPLGVFDSLKQVPSMTGNFEGSDVDLNDLLSDYVAVQLDFNRLVDTINQEWWSQLQTWHKLTGDRLSANTKAHADQFGPFEQERVQLAKQAEQGFPQELLKKPRSEWRSQDLFGYDYIMFQVDLKWEFFNIMEILANINPDVNVETVATEIQAKLAPKHGPKERKVDMNENHGQQGPQNDTDGSQSNDIAGKEQ</sequence>
<evidence type="ECO:0000313" key="3">
    <source>
        <dbReference type="Proteomes" id="UP001152867"/>
    </source>
</evidence>
<gene>
    <name evidence="2" type="ORF">NNA32_00445</name>
</gene>
<feature type="region of interest" description="Disordered" evidence="1">
    <location>
        <begin position="179"/>
        <end position="217"/>
    </location>
</feature>
<accession>A0ABT6D6D8</accession>
<dbReference type="EMBL" id="JANDJP010000001">
    <property type="protein sequence ID" value="MDF9912709.1"/>
    <property type="molecule type" value="Genomic_DNA"/>
</dbReference>
<feature type="compositionally biased region" description="Polar residues" evidence="1">
    <location>
        <begin position="194"/>
        <end position="211"/>
    </location>
</feature>
<organism evidence="2 3">
    <name type="scientific">Furfurilactobacillus milii</name>
    <dbReference type="NCBI Taxonomy" id="2888272"/>
    <lineage>
        <taxon>Bacteria</taxon>
        <taxon>Bacillati</taxon>
        <taxon>Bacillota</taxon>
        <taxon>Bacilli</taxon>
        <taxon>Lactobacillales</taxon>
        <taxon>Lactobacillaceae</taxon>
        <taxon>Furfurilactobacillus</taxon>
    </lineage>
</organism>
<dbReference type="Proteomes" id="UP001152867">
    <property type="component" value="Unassembled WGS sequence"/>
</dbReference>
<evidence type="ECO:0000256" key="1">
    <source>
        <dbReference type="SAM" id="MobiDB-lite"/>
    </source>
</evidence>
<keyword evidence="3" id="KW-1185">Reference proteome</keyword>
<name>A0ABT6D6D8_9LACO</name>
<evidence type="ECO:0000313" key="2">
    <source>
        <dbReference type="EMBL" id="MDF9912709.1"/>
    </source>
</evidence>
<dbReference type="RefSeq" id="WP_178942319.1">
    <property type="nucleotide sequence ID" value="NZ_JAIWJG010000001.1"/>
</dbReference>
<protein>
    <submittedName>
        <fullName evidence="2">Uncharacterized protein</fullName>
    </submittedName>
</protein>